<dbReference type="Pfam" id="PF13434">
    <property type="entry name" value="Lys_Orn_oxgnase"/>
    <property type="match status" value="1"/>
</dbReference>
<dbReference type="GO" id="GO:0047091">
    <property type="term" value="F:L-lysine 6-monooxygenase (NADPH) activity"/>
    <property type="evidence" value="ECO:0007669"/>
    <property type="project" value="UniProtKB-EC"/>
</dbReference>
<evidence type="ECO:0000256" key="10">
    <source>
        <dbReference type="ARBA" id="ARBA00023033"/>
    </source>
</evidence>
<dbReference type="Gene3D" id="3.50.50.60">
    <property type="entry name" value="FAD/NAD(P)-binding domain"/>
    <property type="match status" value="1"/>
</dbReference>
<dbReference type="EMBL" id="JACKVK010000002">
    <property type="protein sequence ID" value="MCV7419605.1"/>
    <property type="molecule type" value="Genomic_DNA"/>
</dbReference>
<dbReference type="PANTHER" id="PTHR42802:SF1">
    <property type="entry name" value="L-ORNITHINE N(5)-MONOOXYGENASE"/>
    <property type="match status" value="1"/>
</dbReference>
<evidence type="ECO:0000256" key="3">
    <source>
        <dbReference type="ARBA" id="ARBA00007588"/>
    </source>
</evidence>
<keyword evidence="10" id="KW-0503">Monooxygenase</keyword>
<organism evidence="16 17">
    <name type="scientific">Mycobacterium yunnanensis</name>
    <dbReference type="NCBI Taxonomy" id="368477"/>
    <lineage>
        <taxon>Bacteria</taxon>
        <taxon>Bacillati</taxon>
        <taxon>Actinomycetota</taxon>
        <taxon>Actinomycetes</taxon>
        <taxon>Mycobacteriales</taxon>
        <taxon>Mycobacteriaceae</taxon>
        <taxon>Mycobacterium</taxon>
    </lineage>
</organism>
<gene>
    <name evidence="16" type="ORF">H7K45_03545</name>
</gene>
<evidence type="ECO:0000256" key="2">
    <source>
        <dbReference type="ARBA" id="ARBA00005102"/>
    </source>
</evidence>
<reference evidence="16" key="1">
    <citation type="submission" date="2020-07" db="EMBL/GenBank/DDBJ databases">
        <authorList>
            <person name="Pettersson B.M.F."/>
            <person name="Behra P.R.K."/>
            <person name="Ramesh M."/>
            <person name="Das S."/>
            <person name="Dasgupta S."/>
            <person name="Kirsebom L.A."/>
        </authorList>
    </citation>
    <scope>NUCLEOTIDE SEQUENCE</scope>
    <source>
        <strain evidence="16">DSM 44838</strain>
    </source>
</reference>
<protein>
    <recommendedName>
        <fullName evidence="5">L-lysine N6-monooxygenase MbtG</fullName>
        <ecNumber evidence="4">1.14.13.59</ecNumber>
    </recommendedName>
    <alternativeName>
        <fullName evidence="14">Lysine 6-N-hydroxylase</fullName>
    </alternativeName>
    <alternativeName>
        <fullName evidence="13">Lysine N6-hydroxylase</fullName>
    </alternativeName>
    <alternativeName>
        <fullName evidence="11">Lysine-N-oxygenase</fullName>
    </alternativeName>
    <alternativeName>
        <fullName evidence="12">Mycobactin synthase protein G</fullName>
    </alternativeName>
</protein>
<comment type="catalytic activity">
    <reaction evidence="15">
        <text>L-lysine + NADPH + O2 = N(6)-hydroxy-L-lysine + NADP(+) + H2O</text>
        <dbReference type="Rhea" id="RHEA:23228"/>
        <dbReference type="ChEBI" id="CHEBI:15377"/>
        <dbReference type="ChEBI" id="CHEBI:15379"/>
        <dbReference type="ChEBI" id="CHEBI:32551"/>
        <dbReference type="ChEBI" id="CHEBI:57783"/>
        <dbReference type="ChEBI" id="CHEBI:57820"/>
        <dbReference type="ChEBI" id="CHEBI:58349"/>
        <dbReference type="EC" id="1.14.13.59"/>
    </reaction>
</comment>
<dbReference type="InterPro" id="IPR036188">
    <property type="entry name" value="FAD/NAD-bd_sf"/>
</dbReference>
<dbReference type="AlphaFoldDB" id="A0A9X2YVJ2"/>
<name>A0A9X2YVJ2_9MYCO</name>
<reference evidence="16" key="2">
    <citation type="journal article" date="2022" name="BMC Genomics">
        <title>Comparative genome analysis of mycobacteria focusing on tRNA and non-coding RNA.</title>
        <authorList>
            <person name="Behra P.R.K."/>
            <person name="Pettersson B.M.F."/>
            <person name="Ramesh M."/>
            <person name="Das S."/>
            <person name="Dasgupta S."/>
            <person name="Kirsebom L.A."/>
        </authorList>
    </citation>
    <scope>NUCLEOTIDE SEQUENCE</scope>
    <source>
        <strain evidence="16">DSM 44838</strain>
    </source>
</reference>
<dbReference type="Proteomes" id="UP001141629">
    <property type="component" value="Unassembled WGS sequence"/>
</dbReference>
<evidence type="ECO:0000256" key="13">
    <source>
        <dbReference type="ARBA" id="ARBA00032493"/>
    </source>
</evidence>
<evidence type="ECO:0000256" key="4">
    <source>
        <dbReference type="ARBA" id="ARBA00013076"/>
    </source>
</evidence>
<evidence type="ECO:0000256" key="9">
    <source>
        <dbReference type="ARBA" id="ARBA00023002"/>
    </source>
</evidence>
<dbReference type="SUPFAM" id="SSF51905">
    <property type="entry name" value="FAD/NAD(P)-binding domain"/>
    <property type="match status" value="2"/>
</dbReference>
<dbReference type="EC" id="1.14.13.59" evidence="4"/>
<keyword evidence="17" id="KW-1185">Reference proteome</keyword>
<comment type="pathway">
    <text evidence="2">Siderophore biosynthesis; mycobactin biosynthesis.</text>
</comment>
<accession>A0A9X2YVJ2</accession>
<dbReference type="InterPro" id="IPR025700">
    <property type="entry name" value="Lys/Orn_oxygenase"/>
</dbReference>
<proteinExistence type="inferred from homology"/>
<evidence type="ECO:0000256" key="11">
    <source>
        <dbReference type="ARBA" id="ARBA00029939"/>
    </source>
</evidence>
<comment type="caution">
    <text evidence="16">The sequence shown here is derived from an EMBL/GenBank/DDBJ whole genome shotgun (WGS) entry which is preliminary data.</text>
</comment>
<evidence type="ECO:0000256" key="5">
    <source>
        <dbReference type="ARBA" id="ARBA00016406"/>
    </source>
</evidence>
<evidence type="ECO:0000313" key="17">
    <source>
        <dbReference type="Proteomes" id="UP001141629"/>
    </source>
</evidence>
<keyword evidence="6" id="KW-0285">Flavoprotein</keyword>
<evidence type="ECO:0000256" key="1">
    <source>
        <dbReference type="ARBA" id="ARBA00001974"/>
    </source>
</evidence>
<dbReference type="RefSeq" id="WP_263994391.1">
    <property type="nucleotide sequence ID" value="NZ_JACKVK010000002.1"/>
</dbReference>
<keyword evidence="9" id="KW-0560">Oxidoreductase</keyword>
<evidence type="ECO:0000313" key="16">
    <source>
        <dbReference type="EMBL" id="MCV7419605.1"/>
    </source>
</evidence>
<keyword evidence="8" id="KW-0521">NADP</keyword>
<evidence type="ECO:0000256" key="6">
    <source>
        <dbReference type="ARBA" id="ARBA00022630"/>
    </source>
</evidence>
<comment type="similarity">
    <text evidence="3">Belongs to the lysine N(6)-hydroxylase/L-ornithine N(5)-oxygenase family.</text>
</comment>
<keyword evidence="7" id="KW-0274">FAD</keyword>
<evidence type="ECO:0000256" key="8">
    <source>
        <dbReference type="ARBA" id="ARBA00022857"/>
    </source>
</evidence>
<evidence type="ECO:0000256" key="15">
    <source>
        <dbReference type="ARBA" id="ARBA00048407"/>
    </source>
</evidence>
<evidence type="ECO:0000256" key="14">
    <source>
        <dbReference type="ARBA" id="ARBA00032738"/>
    </source>
</evidence>
<comment type="cofactor">
    <cofactor evidence="1">
        <name>FAD</name>
        <dbReference type="ChEBI" id="CHEBI:57692"/>
    </cofactor>
</comment>
<sequence length="445" mass="48675">MTLTVNGNHARRTDDDVLGVVGVGFGPSNLGLAIAIEEYNESCADGSEITAEFVESKPEFGWHTGMLIPGTTMQISFLKDLASQRNVRSRYTFLSYLTERGRLNEFINHQTFFPTRLEFHDYLEWAAARVSATVHYGTRAVAVRDEGDCLAVDVDGAADGTLRARAVVLAGGLRPQLPGGVTETPRQFHNHEVLDKLRRLPSVDHRRFVVVGAGQSAAEVTDYLHTTYPDAEVHGVFAKYGYSPADDSPYANRVFDPAAVDDFYTAEPTVRQRLLDYHRATNYSCVDLPLIEALYAREYAERVAGNRRLYFHGASGIQSATEDDGGVRVVVEHHPTKTVETFDCDAVVYATGFAPMSLPDILGDLCDPKVFSADGPEVARDYRLRTARDVPGAIYLQGGTEHTHGLSSSLISNIAVRCGEIVESIANDPVFGPSRRRTVGTTAGG</sequence>
<dbReference type="PANTHER" id="PTHR42802">
    <property type="entry name" value="MONOOXYGENASE"/>
    <property type="match status" value="1"/>
</dbReference>
<evidence type="ECO:0000256" key="7">
    <source>
        <dbReference type="ARBA" id="ARBA00022827"/>
    </source>
</evidence>
<evidence type="ECO:0000256" key="12">
    <source>
        <dbReference type="ARBA" id="ARBA00031158"/>
    </source>
</evidence>